<reference evidence="1 2" key="1">
    <citation type="journal article" date="2011" name="PLoS Genet.">
        <title>Comparative genomic analysis of human fungal pathogens causing paracoccidioidomycosis.</title>
        <authorList>
            <person name="Desjardins C.A."/>
            <person name="Champion M.D."/>
            <person name="Holder J.W."/>
            <person name="Muszewska A."/>
            <person name="Goldberg J."/>
            <person name="Bailao A.M."/>
            <person name="Brigido M.M."/>
            <person name="Ferreira M.E."/>
            <person name="Garcia A.M."/>
            <person name="Grynberg M."/>
            <person name="Gujja S."/>
            <person name="Heiman D.I."/>
            <person name="Henn M.R."/>
            <person name="Kodira C.D."/>
            <person name="Leon-Narvaez H."/>
            <person name="Longo L.V."/>
            <person name="Ma L.J."/>
            <person name="Malavazi I."/>
            <person name="Matsuo A.L."/>
            <person name="Morais F.V."/>
            <person name="Pereira M."/>
            <person name="Rodriguez-Brito S."/>
            <person name="Sakthikumar S."/>
            <person name="Salem-Izacc S.M."/>
            <person name="Sykes S.M."/>
            <person name="Teixeira M.M."/>
            <person name="Vallejo M.C."/>
            <person name="Walter M.E."/>
            <person name="Yandava C."/>
            <person name="Young S."/>
            <person name="Zeng Q."/>
            <person name="Zucker J."/>
            <person name="Felipe M.S."/>
            <person name="Goldman G.H."/>
            <person name="Haas B.J."/>
            <person name="McEwen J.G."/>
            <person name="Nino-Vega G."/>
            <person name="Puccia R."/>
            <person name="San-Blas G."/>
            <person name="Soares C.M."/>
            <person name="Birren B.W."/>
            <person name="Cuomo C.A."/>
        </authorList>
    </citation>
    <scope>NUCLEOTIDE SEQUENCE [LARGE SCALE GENOMIC DNA]</scope>
    <source>
        <strain evidence="2">ATCC MYA-826 / Pb01</strain>
    </source>
</reference>
<dbReference type="HOGENOM" id="CLU_2758465_0_0_1"/>
<accession>A0A0A2VMJ4</accession>
<evidence type="ECO:0000313" key="2">
    <source>
        <dbReference type="Proteomes" id="UP000002059"/>
    </source>
</evidence>
<dbReference type="VEuPathDB" id="FungiDB:PAAG_11245"/>
<dbReference type="GeneID" id="26970314"/>
<dbReference type="Proteomes" id="UP000002059">
    <property type="component" value="Partially assembled WGS sequence"/>
</dbReference>
<protein>
    <submittedName>
        <fullName evidence="1">Uncharacterized protein</fullName>
    </submittedName>
</protein>
<keyword evidence="2" id="KW-1185">Reference proteome</keyword>
<sequence>MALVMPADQGKSFSQCSALHNIQAMGPASGTDREHTKELLIVIIYINQLASSVVGNLKRRMRSSVSGENP</sequence>
<organism evidence="1 2">
    <name type="scientific">Paracoccidioides lutzii (strain ATCC MYA-826 / Pb01)</name>
    <name type="common">Paracoccidioides brasiliensis</name>
    <dbReference type="NCBI Taxonomy" id="502779"/>
    <lineage>
        <taxon>Eukaryota</taxon>
        <taxon>Fungi</taxon>
        <taxon>Dikarya</taxon>
        <taxon>Ascomycota</taxon>
        <taxon>Pezizomycotina</taxon>
        <taxon>Eurotiomycetes</taxon>
        <taxon>Eurotiomycetidae</taxon>
        <taxon>Onygenales</taxon>
        <taxon>Ajellomycetaceae</taxon>
        <taxon>Paracoccidioides</taxon>
    </lineage>
</organism>
<gene>
    <name evidence="1" type="ORF">PAAG_11245</name>
</gene>
<dbReference type="KEGG" id="pbl:PAAG_11245"/>
<proteinExistence type="predicted"/>
<dbReference type="RefSeq" id="XP_015703532.1">
    <property type="nucleotide sequence ID" value="XM_015846925.1"/>
</dbReference>
<dbReference type="AlphaFoldDB" id="A0A0A2VMJ4"/>
<name>A0A0A2VMJ4_PARBA</name>
<evidence type="ECO:0000313" key="1">
    <source>
        <dbReference type="EMBL" id="KGQ02064.1"/>
    </source>
</evidence>
<dbReference type="EMBL" id="KN293993">
    <property type="protein sequence ID" value="KGQ02064.1"/>
    <property type="molecule type" value="Genomic_DNA"/>
</dbReference>